<feature type="domain" description="Rieske" evidence="15">
    <location>
        <begin position="87"/>
        <end position="160"/>
    </location>
</feature>
<keyword evidence="4" id="KW-0479">Metal-binding</keyword>
<gene>
    <name evidence="16" type="ORF">SAMN05421852_11368</name>
</gene>
<evidence type="ECO:0000256" key="8">
    <source>
        <dbReference type="ARBA" id="ARBA00023014"/>
    </source>
</evidence>
<dbReference type="CDD" id="cd03467">
    <property type="entry name" value="Rieske"/>
    <property type="match status" value="1"/>
</dbReference>
<evidence type="ECO:0000313" key="16">
    <source>
        <dbReference type="EMBL" id="SFJ58847.1"/>
    </source>
</evidence>
<dbReference type="InterPro" id="IPR014349">
    <property type="entry name" value="Rieske_Fe-S_prot"/>
</dbReference>
<evidence type="ECO:0000259" key="15">
    <source>
        <dbReference type="PROSITE" id="PS51296"/>
    </source>
</evidence>
<dbReference type="Pfam" id="PF00355">
    <property type="entry name" value="Rieske"/>
    <property type="match status" value="1"/>
</dbReference>
<dbReference type="STRING" id="46223.SAMN05421852_11368"/>
<dbReference type="GO" id="GO:0004497">
    <property type="term" value="F:monooxygenase activity"/>
    <property type="evidence" value="ECO:0007669"/>
    <property type="project" value="UniProtKB-ARBA"/>
</dbReference>
<evidence type="ECO:0000256" key="5">
    <source>
        <dbReference type="ARBA" id="ARBA00022982"/>
    </source>
</evidence>
<keyword evidence="6" id="KW-0560">Oxidoreductase</keyword>
<comment type="subunit">
    <text evidence="11">The main subunits of the menaquinol:cytochrome c complex are a Rieske-type iron-sulfur protein (QcrA), a cytochrome b (QcrB) and a cytochrome c (QcrC).</text>
</comment>
<evidence type="ECO:0000256" key="12">
    <source>
        <dbReference type="ARBA" id="ARBA00067741"/>
    </source>
</evidence>
<accession>A0A1I3SN70</accession>
<evidence type="ECO:0000256" key="2">
    <source>
        <dbReference type="ARBA" id="ARBA00022448"/>
    </source>
</evidence>
<dbReference type="GO" id="GO:0016705">
    <property type="term" value="F:oxidoreductase activity, acting on paired donors, with incorporation or reduction of molecular oxygen"/>
    <property type="evidence" value="ECO:0007669"/>
    <property type="project" value="UniProtKB-ARBA"/>
</dbReference>
<evidence type="ECO:0000256" key="14">
    <source>
        <dbReference type="ARBA" id="ARBA00076330"/>
    </source>
</evidence>
<evidence type="ECO:0000256" key="13">
    <source>
        <dbReference type="ARBA" id="ARBA00075320"/>
    </source>
</evidence>
<evidence type="ECO:0000256" key="1">
    <source>
        <dbReference type="ARBA" id="ARBA00010651"/>
    </source>
</evidence>
<dbReference type="InterPro" id="IPR006311">
    <property type="entry name" value="TAT_signal"/>
</dbReference>
<evidence type="ECO:0000256" key="9">
    <source>
        <dbReference type="ARBA" id="ARBA00023157"/>
    </source>
</evidence>
<keyword evidence="8" id="KW-0411">Iron-sulfur</keyword>
<keyword evidence="17" id="KW-1185">Reference proteome</keyword>
<dbReference type="Proteomes" id="UP000199545">
    <property type="component" value="Unassembled WGS sequence"/>
</dbReference>
<dbReference type="FunFam" id="2.102.10.10:FF:000006">
    <property type="entry name" value="Menaquinol-cytochrome c reductase, iron-sulfur subunit"/>
    <property type="match status" value="1"/>
</dbReference>
<dbReference type="GO" id="GO:0046872">
    <property type="term" value="F:metal ion binding"/>
    <property type="evidence" value="ECO:0007669"/>
    <property type="project" value="UniProtKB-KW"/>
</dbReference>
<reference evidence="16 17" key="1">
    <citation type="submission" date="2016-10" db="EMBL/GenBank/DDBJ databases">
        <authorList>
            <person name="de Groot N.N."/>
        </authorList>
    </citation>
    <scope>NUCLEOTIDE SEQUENCE [LARGE SCALE GENOMIC DNA]</scope>
    <source>
        <strain evidence="16 17">DSM 44778</strain>
    </source>
</reference>
<dbReference type="AlphaFoldDB" id="A0A1I3SN70"/>
<comment type="function">
    <text evidence="10">Component of the menaquinol:cytochrome c reductase complex. The Rieske protein is a high potential 2Fe-2S protein.</text>
</comment>
<evidence type="ECO:0000256" key="6">
    <source>
        <dbReference type="ARBA" id="ARBA00023002"/>
    </source>
</evidence>
<dbReference type="EMBL" id="FORR01000013">
    <property type="protein sequence ID" value="SFJ58847.1"/>
    <property type="molecule type" value="Genomic_DNA"/>
</dbReference>
<evidence type="ECO:0000256" key="10">
    <source>
        <dbReference type="ARBA" id="ARBA00055683"/>
    </source>
</evidence>
<comment type="similarity">
    <text evidence="1">Belongs to the Rieske iron-sulfur protein family.</text>
</comment>
<evidence type="ECO:0000256" key="3">
    <source>
        <dbReference type="ARBA" id="ARBA00022714"/>
    </source>
</evidence>
<evidence type="ECO:0000313" key="17">
    <source>
        <dbReference type="Proteomes" id="UP000199545"/>
    </source>
</evidence>
<dbReference type="PROSITE" id="PS51318">
    <property type="entry name" value="TAT"/>
    <property type="match status" value="1"/>
</dbReference>
<dbReference type="Gene3D" id="2.102.10.10">
    <property type="entry name" value="Rieske [2Fe-2S] iron-sulphur domain"/>
    <property type="match status" value="1"/>
</dbReference>
<keyword evidence="9" id="KW-1015">Disulfide bond</keyword>
<dbReference type="InterPro" id="IPR017941">
    <property type="entry name" value="Rieske_2Fe-2S"/>
</dbReference>
<organism evidence="16 17">
    <name type="scientific">Thermoflavimicrobium dichotomicum</name>
    <dbReference type="NCBI Taxonomy" id="46223"/>
    <lineage>
        <taxon>Bacteria</taxon>
        <taxon>Bacillati</taxon>
        <taxon>Bacillota</taxon>
        <taxon>Bacilli</taxon>
        <taxon>Bacillales</taxon>
        <taxon>Thermoactinomycetaceae</taxon>
        <taxon>Thermoflavimicrobium</taxon>
    </lineage>
</organism>
<name>A0A1I3SN70_9BACL</name>
<proteinExistence type="inferred from homology"/>
<dbReference type="SUPFAM" id="SSF50022">
    <property type="entry name" value="ISP domain"/>
    <property type="match status" value="1"/>
</dbReference>
<keyword evidence="2" id="KW-0813">Transport</keyword>
<keyword evidence="3" id="KW-0001">2Fe-2S</keyword>
<evidence type="ECO:0000256" key="11">
    <source>
        <dbReference type="ARBA" id="ARBA00064458"/>
    </source>
</evidence>
<dbReference type="InterPro" id="IPR036922">
    <property type="entry name" value="Rieske_2Fe-2S_sf"/>
</dbReference>
<dbReference type="GO" id="GO:0051537">
    <property type="term" value="F:2 iron, 2 sulfur cluster binding"/>
    <property type="evidence" value="ECO:0007669"/>
    <property type="project" value="UniProtKB-KW"/>
</dbReference>
<evidence type="ECO:0000256" key="7">
    <source>
        <dbReference type="ARBA" id="ARBA00023004"/>
    </source>
</evidence>
<keyword evidence="7" id="KW-0408">Iron</keyword>
<dbReference type="PANTHER" id="PTHR10134">
    <property type="entry name" value="CYTOCHROME B-C1 COMPLEX SUBUNIT RIESKE, MITOCHONDRIAL"/>
    <property type="match status" value="1"/>
</dbReference>
<sequence>MSKKVSRRKFLTYMLGGTAGFLGAGLLFPMVRFAVDPVMKKGGGVGFVDVGMRVSEITDRPKAVQFKVHRKDGWYQPEEGELLTAWVMKDEKGQVVALSPVCKHLGCTVNWDSNPQFKNQFFCPCHFGRYYKDGTNVPGTPPSKPLDKYQIKIENDRLLIGPVNKA</sequence>
<keyword evidence="5" id="KW-0249">Electron transport</keyword>
<protein>
    <recommendedName>
        <fullName evidence="12">Menaquinol:cytochrome c reductase iron-sulfur subunit</fullName>
    </recommendedName>
    <alternativeName>
        <fullName evidence="14">Cytochrome bc complex, iron-sulfur subunit</fullName>
    </alternativeName>
    <alternativeName>
        <fullName evidence="13">Rieske iron-sulfur protein QcrA</fullName>
    </alternativeName>
</protein>
<evidence type="ECO:0000256" key="4">
    <source>
        <dbReference type="ARBA" id="ARBA00022723"/>
    </source>
</evidence>
<dbReference type="PROSITE" id="PS51296">
    <property type="entry name" value="RIESKE"/>
    <property type="match status" value="1"/>
</dbReference>